<keyword evidence="2" id="KW-0378">Hydrolase</keyword>
<dbReference type="Pfam" id="PF07486">
    <property type="entry name" value="Hydrolase_2"/>
    <property type="match status" value="1"/>
</dbReference>
<proteinExistence type="predicted"/>
<sequence>MDKRKMRTVPPMVVSIAAGVVFFTAGVYAIKGSATMQLQNTEHRTIVSTQEESPTVEISSSELAYTQSPAPTYQSLVKSRDWDADESQMLMQIAMAEAEGEDTEGKALVMCVVLNRVWSEGFPDSIEEVIFQPKQFSPVCEGGRYYTTEADADCRAALEMVVNGWDESEGALYFESCENSSWHSQNLELLFQHGGHRFYR</sequence>
<accession>A0A3E4M3F2</accession>
<dbReference type="InterPro" id="IPR011105">
    <property type="entry name" value="Cell_wall_hydrolase_SleB"/>
</dbReference>
<organism evidence="2 3">
    <name type="scientific">Agathobacter rectalis</name>
    <dbReference type="NCBI Taxonomy" id="39491"/>
    <lineage>
        <taxon>Bacteria</taxon>
        <taxon>Bacillati</taxon>
        <taxon>Bacillota</taxon>
        <taxon>Clostridia</taxon>
        <taxon>Lachnospirales</taxon>
        <taxon>Lachnospiraceae</taxon>
        <taxon>Agathobacter</taxon>
    </lineage>
</organism>
<dbReference type="InterPro" id="IPR042047">
    <property type="entry name" value="SleB_dom1"/>
</dbReference>
<dbReference type="AlphaFoldDB" id="A0A3E4M3F2"/>
<dbReference type="GO" id="GO:0016787">
    <property type="term" value="F:hydrolase activity"/>
    <property type="evidence" value="ECO:0007669"/>
    <property type="project" value="UniProtKB-KW"/>
</dbReference>
<protein>
    <submittedName>
        <fullName evidence="2">Cell wall hydrolase</fullName>
    </submittedName>
</protein>
<dbReference type="EMBL" id="QSQP01000004">
    <property type="protein sequence ID" value="RGK44156.1"/>
    <property type="molecule type" value="Genomic_DNA"/>
</dbReference>
<dbReference type="Proteomes" id="UP000261052">
    <property type="component" value="Unassembled WGS sequence"/>
</dbReference>
<reference evidence="2 3" key="1">
    <citation type="submission" date="2018-08" db="EMBL/GenBank/DDBJ databases">
        <title>A genome reference for cultivated species of the human gut microbiota.</title>
        <authorList>
            <person name="Zou Y."/>
            <person name="Xue W."/>
            <person name="Luo G."/>
        </authorList>
    </citation>
    <scope>NUCLEOTIDE SEQUENCE [LARGE SCALE GENOMIC DNA]</scope>
    <source>
        <strain evidence="2 3">TF11-15AC</strain>
    </source>
</reference>
<evidence type="ECO:0000313" key="2">
    <source>
        <dbReference type="EMBL" id="RGK44156.1"/>
    </source>
</evidence>
<name>A0A3E4M3F2_9FIRM</name>
<comment type="caution">
    <text evidence="2">The sequence shown here is derived from an EMBL/GenBank/DDBJ whole genome shotgun (WGS) entry which is preliminary data.</text>
</comment>
<gene>
    <name evidence="2" type="ORF">DXD13_04235</name>
</gene>
<evidence type="ECO:0000259" key="1">
    <source>
        <dbReference type="Pfam" id="PF07486"/>
    </source>
</evidence>
<evidence type="ECO:0000313" key="3">
    <source>
        <dbReference type="Proteomes" id="UP000261052"/>
    </source>
</evidence>
<feature type="domain" description="Cell wall hydrolase SleB" evidence="1">
    <location>
        <begin position="100"/>
        <end position="199"/>
    </location>
</feature>
<dbReference type="Gene3D" id="1.10.10.2520">
    <property type="entry name" value="Cell wall hydrolase SleB, domain 1"/>
    <property type="match status" value="1"/>
</dbReference>